<name>W5M8M8_LEPOC</name>
<dbReference type="OMA" id="IQAAMCL"/>
<dbReference type="eggNOG" id="KOG0565">
    <property type="taxonomic scope" value="Eukaryota"/>
</dbReference>
<dbReference type="SUPFAM" id="SSF55550">
    <property type="entry name" value="SH2 domain"/>
    <property type="match status" value="1"/>
</dbReference>
<evidence type="ECO:0000256" key="5">
    <source>
        <dbReference type="PROSITE-ProRule" id="PRU00191"/>
    </source>
</evidence>
<dbReference type="Gene3D" id="3.30.505.10">
    <property type="entry name" value="SH2 domain"/>
    <property type="match status" value="1"/>
</dbReference>
<dbReference type="EMBL" id="AHAT01003192">
    <property type="status" value="NOT_ANNOTATED_CDS"/>
    <property type="molecule type" value="Genomic_DNA"/>
</dbReference>
<protein>
    <submittedName>
        <fullName evidence="7">Si:ch73-264p11.1</fullName>
    </submittedName>
</protein>
<dbReference type="KEGG" id="loc:102682628"/>
<reference evidence="8" key="1">
    <citation type="submission" date="2011-12" db="EMBL/GenBank/DDBJ databases">
        <title>The Draft Genome of Lepisosteus oculatus.</title>
        <authorList>
            <consortium name="The Broad Institute Genome Assembly &amp; Analysis Group"/>
            <consortium name="Computational R&amp;D Group"/>
            <consortium name="and Sequencing Platform"/>
            <person name="Di Palma F."/>
            <person name="Alfoldi J."/>
            <person name="Johnson J."/>
            <person name="Berlin A."/>
            <person name="Gnerre S."/>
            <person name="Jaffe D."/>
            <person name="MacCallum I."/>
            <person name="Young S."/>
            <person name="Walker B.J."/>
            <person name="Lander E.S."/>
            <person name="Lindblad-Toh K."/>
        </authorList>
    </citation>
    <scope>NUCLEOTIDE SEQUENCE [LARGE SCALE GENOMIC DNA]</scope>
</reference>
<dbReference type="HOGENOM" id="CLU_125532_0_0_1"/>
<dbReference type="Pfam" id="PF00017">
    <property type="entry name" value="SH2"/>
    <property type="match status" value="1"/>
</dbReference>
<dbReference type="GO" id="GO:0045087">
    <property type="term" value="P:innate immune response"/>
    <property type="evidence" value="ECO:0007669"/>
    <property type="project" value="UniProtKB-KW"/>
</dbReference>
<dbReference type="InParanoid" id="W5M8M8"/>
<dbReference type="OrthoDB" id="8815311at2759"/>
<dbReference type="Bgee" id="ENSLOCG00000003966">
    <property type="expression patterns" value="Expressed in pharyngeal gill and 11 other cell types or tissues"/>
</dbReference>
<evidence type="ECO:0000256" key="4">
    <source>
        <dbReference type="ARBA" id="ARBA00023130"/>
    </source>
</evidence>
<proteinExistence type="predicted"/>
<evidence type="ECO:0000256" key="1">
    <source>
        <dbReference type="ARBA" id="ARBA00022588"/>
    </source>
</evidence>
<dbReference type="InterPro" id="IPR000980">
    <property type="entry name" value="SH2"/>
</dbReference>
<keyword evidence="8" id="KW-1185">Reference proteome</keyword>
<keyword evidence="3 5" id="KW-0727">SH2 domain</keyword>
<reference evidence="7" key="3">
    <citation type="submission" date="2025-09" db="UniProtKB">
        <authorList>
            <consortium name="Ensembl"/>
        </authorList>
    </citation>
    <scope>IDENTIFICATION</scope>
</reference>
<dbReference type="GeneID" id="102682628"/>
<evidence type="ECO:0000313" key="7">
    <source>
        <dbReference type="Ensembl" id="ENSLOCP00000004736.1"/>
    </source>
</evidence>
<dbReference type="EMBL" id="AHAT01003193">
    <property type="status" value="NOT_ANNOTATED_CDS"/>
    <property type="molecule type" value="Genomic_DNA"/>
</dbReference>
<feature type="domain" description="SH2" evidence="6">
    <location>
        <begin position="26"/>
        <end position="122"/>
    </location>
</feature>
<dbReference type="Proteomes" id="UP000018468">
    <property type="component" value="Linkage group LG3"/>
</dbReference>
<evidence type="ECO:0000256" key="2">
    <source>
        <dbReference type="ARBA" id="ARBA00022859"/>
    </source>
</evidence>
<dbReference type="SMART" id="SM00252">
    <property type="entry name" value="SH2"/>
    <property type="match status" value="1"/>
</dbReference>
<keyword evidence="2" id="KW-0391">Immunity</keyword>
<dbReference type="PROSITE" id="PS50001">
    <property type="entry name" value="SH2"/>
    <property type="match status" value="1"/>
</dbReference>
<evidence type="ECO:0000313" key="8">
    <source>
        <dbReference type="Proteomes" id="UP000018468"/>
    </source>
</evidence>
<dbReference type="AlphaFoldDB" id="W5M8M8"/>
<evidence type="ECO:0000259" key="6">
    <source>
        <dbReference type="PROSITE" id="PS50001"/>
    </source>
</evidence>
<dbReference type="PANTHER" id="PTHR46051:SF1">
    <property type="entry name" value="INOSITOL POLYPHOSPHATE-RELATED PHOSPHATASE DOMAIN-CONTAINING PROTEIN"/>
    <property type="match status" value="1"/>
</dbReference>
<dbReference type="GO" id="GO:0002250">
    <property type="term" value="P:adaptive immune response"/>
    <property type="evidence" value="ECO:0007669"/>
    <property type="project" value="UniProtKB-KW"/>
</dbReference>
<dbReference type="Ensembl" id="ENSLOCT00000004744.1">
    <property type="protein sequence ID" value="ENSLOCP00000004736.1"/>
    <property type="gene ID" value="ENSLOCG00000003966.1"/>
</dbReference>
<accession>W5M8M8</accession>
<sequence>MMMPQFDLQRCSAAGMQVYGAMDCPVYHGSISRQTCEELLSKKGKDGAFLIRDSETISGALCLCVFKKKVVYTYRILTNHAGYYTLQASPGVEEKFFKTLQDLIKNYKRSGQGLAARLQHPVKRKQQQPIYKNVLYDTPDYEDIPDKDYVDVLPS</sequence>
<keyword evidence="4" id="KW-1064">Adaptive immunity</keyword>
<dbReference type="InterPro" id="IPR036860">
    <property type="entry name" value="SH2_dom_sf"/>
</dbReference>
<dbReference type="PANTHER" id="PTHR46051">
    <property type="entry name" value="SH2 DOMAIN-CONTAINING PROTEIN"/>
    <property type="match status" value="1"/>
</dbReference>
<dbReference type="PRINTS" id="PR00401">
    <property type="entry name" value="SH2DOMAIN"/>
</dbReference>
<evidence type="ECO:0000256" key="3">
    <source>
        <dbReference type="ARBA" id="ARBA00022999"/>
    </source>
</evidence>
<organism evidence="7 8">
    <name type="scientific">Lepisosteus oculatus</name>
    <name type="common">Spotted gar</name>
    <dbReference type="NCBI Taxonomy" id="7918"/>
    <lineage>
        <taxon>Eukaryota</taxon>
        <taxon>Metazoa</taxon>
        <taxon>Chordata</taxon>
        <taxon>Craniata</taxon>
        <taxon>Vertebrata</taxon>
        <taxon>Euteleostomi</taxon>
        <taxon>Actinopterygii</taxon>
        <taxon>Neopterygii</taxon>
        <taxon>Holostei</taxon>
        <taxon>Semionotiformes</taxon>
        <taxon>Lepisosteidae</taxon>
        <taxon>Lepisosteus</taxon>
    </lineage>
</organism>
<dbReference type="GeneTree" id="ENSGT00940000156202"/>
<reference evidence="7" key="2">
    <citation type="submission" date="2025-08" db="UniProtKB">
        <authorList>
            <consortium name="Ensembl"/>
        </authorList>
    </citation>
    <scope>IDENTIFICATION</scope>
</reference>
<dbReference type="FunCoup" id="W5M8M8">
    <property type="interactions" value="56"/>
</dbReference>
<keyword evidence="1" id="KW-0399">Innate immunity</keyword>
<dbReference type="STRING" id="7918.ENSLOCP00000004736"/>